<dbReference type="Pfam" id="PF00353">
    <property type="entry name" value="HemolysinCabind"/>
    <property type="match status" value="4"/>
</dbReference>
<dbReference type="GO" id="GO:0005576">
    <property type="term" value="C:extracellular region"/>
    <property type="evidence" value="ECO:0007669"/>
    <property type="project" value="UniProtKB-SubCell"/>
</dbReference>
<organism evidence="3 4">
    <name type="scientific">Phenylobacterium deserti</name>
    <dbReference type="NCBI Taxonomy" id="1914756"/>
    <lineage>
        <taxon>Bacteria</taxon>
        <taxon>Pseudomonadati</taxon>
        <taxon>Pseudomonadota</taxon>
        <taxon>Alphaproteobacteria</taxon>
        <taxon>Caulobacterales</taxon>
        <taxon>Caulobacteraceae</taxon>
        <taxon>Phenylobacterium</taxon>
    </lineage>
</organism>
<accession>A0A328A992</accession>
<dbReference type="InterPro" id="IPR018511">
    <property type="entry name" value="Hemolysin-typ_Ca-bd_CS"/>
</dbReference>
<evidence type="ECO:0008006" key="5">
    <source>
        <dbReference type="Google" id="ProtNLM"/>
    </source>
</evidence>
<dbReference type="EMBL" id="QFYR01000004">
    <property type="protein sequence ID" value="RAK51253.1"/>
    <property type="molecule type" value="Genomic_DNA"/>
</dbReference>
<dbReference type="PANTHER" id="PTHR38340">
    <property type="entry name" value="S-LAYER PROTEIN"/>
    <property type="match status" value="1"/>
</dbReference>
<reference evidence="4" key="1">
    <citation type="submission" date="2018-05" db="EMBL/GenBank/DDBJ databases">
        <authorList>
            <person name="Li X."/>
        </authorList>
    </citation>
    <scope>NUCLEOTIDE SEQUENCE [LARGE SCALE GENOMIC DNA]</scope>
    <source>
        <strain evidence="4">YIM 73061</strain>
    </source>
</reference>
<comment type="caution">
    <text evidence="3">The sequence shown here is derived from an EMBL/GenBank/DDBJ whole genome shotgun (WGS) entry which is preliminary data.</text>
</comment>
<name>A0A328A992_9CAUL</name>
<evidence type="ECO:0000313" key="4">
    <source>
        <dbReference type="Proteomes" id="UP000249725"/>
    </source>
</evidence>
<dbReference type="PRINTS" id="PR00313">
    <property type="entry name" value="CABNDNGRPT"/>
</dbReference>
<sequence length="385" mass="39102">MTAYRFDTITAFEALNIHAEDWLTLGGLSASGVGVSYSPSELPIPANITLSAGGRTVQFGAELSALSQRGALTGTDGSRLLIGGEGRDALTGTAGRDGLYGGGGDDVLYGEAGDDFLHGNAGNDTLNGGAGSNTLYGGLGDDTINLSVLGETRGSWAHGNKGADDLLGGAGDDTLFGGQDNDLLGGSDGNDFLSGDAGDDELFGGEGNDTLIGGLGDDTLASGGGQDLLQGGEGDDHLALFYGGGATAYGGAGADVIVAASVGKDILFGGEGRDTFEFVAKNRPDQTLDDEIRDWSAEDSFSFGQVSIYSILPRQYSEFVAGSYDEARSIANEHITHTGAQYVAAQVGSNVYVFADTDGDAANGADLGVVLVGRTLSDISLLNFT</sequence>
<dbReference type="InterPro" id="IPR001343">
    <property type="entry name" value="Hemolysn_Ca-bd"/>
</dbReference>
<protein>
    <recommendedName>
        <fullName evidence="5">Calcium-binding protein</fullName>
    </recommendedName>
</protein>
<dbReference type="SUPFAM" id="SSF51120">
    <property type="entry name" value="beta-Roll"/>
    <property type="match status" value="2"/>
</dbReference>
<dbReference type="InterPro" id="IPR050557">
    <property type="entry name" value="RTX_toxin/Mannuronan_C5-epim"/>
</dbReference>
<dbReference type="RefSeq" id="WP_111515788.1">
    <property type="nucleotide sequence ID" value="NZ_QFYR01000004.1"/>
</dbReference>
<dbReference type="InterPro" id="IPR011049">
    <property type="entry name" value="Serralysin-like_metalloprot_C"/>
</dbReference>
<dbReference type="AlphaFoldDB" id="A0A328A992"/>
<dbReference type="PROSITE" id="PS00330">
    <property type="entry name" value="HEMOLYSIN_CALCIUM"/>
    <property type="match status" value="2"/>
</dbReference>
<dbReference type="Gene3D" id="2.150.10.10">
    <property type="entry name" value="Serralysin-like metalloprotease, C-terminal"/>
    <property type="match status" value="3"/>
</dbReference>
<evidence type="ECO:0000313" key="3">
    <source>
        <dbReference type="EMBL" id="RAK51253.1"/>
    </source>
</evidence>
<proteinExistence type="predicted"/>
<dbReference type="Proteomes" id="UP000249725">
    <property type="component" value="Unassembled WGS sequence"/>
</dbReference>
<dbReference type="PANTHER" id="PTHR38340:SF1">
    <property type="entry name" value="S-LAYER PROTEIN"/>
    <property type="match status" value="1"/>
</dbReference>
<dbReference type="OrthoDB" id="7209811at2"/>
<keyword evidence="2" id="KW-0964">Secreted</keyword>
<comment type="subcellular location">
    <subcellularLocation>
        <location evidence="1">Secreted</location>
    </subcellularLocation>
</comment>
<evidence type="ECO:0000256" key="2">
    <source>
        <dbReference type="ARBA" id="ARBA00022525"/>
    </source>
</evidence>
<keyword evidence="4" id="KW-1185">Reference proteome</keyword>
<gene>
    <name evidence="3" type="ORF">DJ018_14995</name>
</gene>
<evidence type="ECO:0000256" key="1">
    <source>
        <dbReference type="ARBA" id="ARBA00004613"/>
    </source>
</evidence>
<dbReference type="GO" id="GO:0005509">
    <property type="term" value="F:calcium ion binding"/>
    <property type="evidence" value="ECO:0007669"/>
    <property type="project" value="InterPro"/>
</dbReference>